<feature type="transmembrane region" description="Helical" evidence="2">
    <location>
        <begin position="127"/>
        <end position="145"/>
    </location>
</feature>
<feature type="transmembrane region" description="Helical" evidence="2">
    <location>
        <begin position="101"/>
        <end position="121"/>
    </location>
</feature>
<organism evidence="3">
    <name type="scientific">marine sediment metagenome</name>
    <dbReference type="NCBI Taxonomy" id="412755"/>
    <lineage>
        <taxon>unclassified sequences</taxon>
        <taxon>metagenomes</taxon>
        <taxon>ecological metagenomes</taxon>
    </lineage>
</organism>
<evidence type="ECO:0000313" key="3">
    <source>
        <dbReference type="EMBL" id="GAG68237.1"/>
    </source>
</evidence>
<sequence length="309" mass="34205">CGYNYCARHKEPENHDCNIIRESSGLQQSISTPQTYSQEPQVASISHDQTYQPPSTPGVTRGTTDGTYTWYRQESQVPVNAFDPDSGINFKGILLPHKSELFHFVVGVSLIFIIGLLTFYPSLIDTGYEWAIFMLASFYATAFFFHELGHRQVAKHFNLQTKFRLLTFGMMLTVFGVLFNIYALTSGGASFPSLALPGAVVVLGLSKIDRTTGLCKAAGPIVNLVYGIILFGISFVIPAYPLNMLIGLAANLNFMLGTFNMLPIGILDGQNIWKWNKKIYLVLCGSLLTLLIITYAIIYAPVSTNPYIT</sequence>
<feature type="transmembrane region" description="Helical" evidence="2">
    <location>
        <begin position="220"/>
        <end position="240"/>
    </location>
</feature>
<comment type="caution">
    <text evidence="3">The sequence shown here is derived from an EMBL/GenBank/DDBJ whole genome shotgun (WGS) entry which is preliminary data.</text>
</comment>
<keyword evidence="2" id="KW-0812">Transmembrane</keyword>
<evidence type="ECO:0008006" key="4">
    <source>
        <dbReference type="Google" id="ProtNLM"/>
    </source>
</evidence>
<dbReference type="SUPFAM" id="SSF118310">
    <property type="entry name" value="AN1-like Zinc finger"/>
    <property type="match status" value="1"/>
</dbReference>
<feature type="transmembrane region" description="Helical" evidence="2">
    <location>
        <begin position="165"/>
        <end position="183"/>
    </location>
</feature>
<feature type="region of interest" description="Disordered" evidence="1">
    <location>
        <begin position="28"/>
        <end position="64"/>
    </location>
</feature>
<feature type="transmembrane region" description="Helical" evidence="2">
    <location>
        <begin position="246"/>
        <end position="267"/>
    </location>
</feature>
<keyword evidence="2" id="KW-0472">Membrane</keyword>
<accession>X1AEI3</accession>
<reference evidence="3" key="1">
    <citation type="journal article" date="2014" name="Front. Microbiol.">
        <title>High frequency of phylogenetically diverse reductive dehalogenase-homologous genes in deep subseafloor sedimentary metagenomes.</title>
        <authorList>
            <person name="Kawai M."/>
            <person name="Futagami T."/>
            <person name="Toyoda A."/>
            <person name="Takaki Y."/>
            <person name="Nishi S."/>
            <person name="Hori S."/>
            <person name="Arai W."/>
            <person name="Tsubouchi T."/>
            <person name="Morono Y."/>
            <person name="Uchiyama I."/>
            <person name="Ito T."/>
            <person name="Fujiyama A."/>
            <person name="Inagaki F."/>
            <person name="Takami H."/>
        </authorList>
    </citation>
    <scope>NUCLEOTIDE SEQUENCE</scope>
    <source>
        <strain evidence="3">Expedition CK06-06</strain>
    </source>
</reference>
<proteinExistence type="predicted"/>
<keyword evidence="2" id="KW-1133">Transmembrane helix</keyword>
<name>X1AEI3_9ZZZZ</name>
<dbReference type="InterPro" id="IPR035896">
    <property type="entry name" value="AN1-like_Znf"/>
</dbReference>
<protein>
    <recommendedName>
        <fullName evidence="4">Peptidase M50 domain-containing protein</fullName>
    </recommendedName>
</protein>
<feature type="transmembrane region" description="Helical" evidence="2">
    <location>
        <begin position="189"/>
        <end position="208"/>
    </location>
</feature>
<dbReference type="EMBL" id="BART01001402">
    <property type="protein sequence ID" value="GAG68237.1"/>
    <property type="molecule type" value="Genomic_DNA"/>
</dbReference>
<dbReference type="AlphaFoldDB" id="X1AEI3"/>
<dbReference type="CDD" id="cd05709">
    <property type="entry name" value="S2P-M50"/>
    <property type="match status" value="1"/>
</dbReference>
<feature type="non-terminal residue" evidence="3">
    <location>
        <position position="1"/>
    </location>
</feature>
<feature type="transmembrane region" description="Helical" evidence="2">
    <location>
        <begin position="279"/>
        <end position="302"/>
    </location>
</feature>
<evidence type="ECO:0000256" key="1">
    <source>
        <dbReference type="SAM" id="MobiDB-lite"/>
    </source>
</evidence>
<evidence type="ECO:0000256" key="2">
    <source>
        <dbReference type="SAM" id="Phobius"/>
    </source>
</evidence>
<gene>
    <name evidence="3" type="ORF">S01H4_04999</name>
</gene>